<reference evidence="4" key="1">
    <citation type="submission" date="2025-08" db="UniProtKB">
        <authorList>
            <consortium name="RefSeq"/>
        </authorList>
    </citation>
    <scope>IDENTIFICATION</scope>
    <source>
        <tissue evidence="4">Young leaves</tissue>
    </source>
</reference>
<dbReference type="PROSITE" id="PS51354">
    <property type="entry name" value="GLUTAREDOXIN_2"/>
    <property type="match status" value="1"/>
</dbReference>
<dbReference type="Pfam" id="PF23733">
    <property type="entry name" value="GRXCR1-2_C"/>
    <property type="match status" value="1"/>
</dbReference>
<evidence type="ECO:0000259" key="2">
    <source>
        <dbReference type="Pfam" id="PF00462"/>
    </source>
</evidence>
<dbReference type="Pfam" id="PF00462">
    <property type="entry name" value="Glutaredoxin"/>
    <property type="match status" value="1"/>
</dbReference>
<evidence type="ECO:0000313" key="4">
    <source>
        <dbReference type="RefSeq" id="XP_022939369.1"/>
    </source>
</evidence>
<gene>
    <name evidence="4" type="primary">LOC111445308</name>
</gene>
<dbReference type="RefSeq" id="XP_022939369.1">
    <property type="nucleotide sequence ID" value="XM_023083601.1"/>
</dbReference>
<name>A0A6J1FGY7_CUCMO</name>
<dbReference type="InterPro" id="IPR036249">
    <property type="entry name" value="Thioredoxin-like_sf"/>
</dbReference>
<feature type="domain" description="Glutaredoxin" evidence="2">
    <location>
        <begin position="224"/>
        <end position="292"/>
    </location>
</feature>
<dbReference type="CDD" id="cd03031">
    <property type="entry name" value="GRX_GRX_like"/>
    <property type="match status" value="1"/>
</dbReference>
<proteinExistence type="predicted"/>
<dbReference type="KEGG" id="cmos:111445308"/>
<dbReference type="Proteomes" id="UP000504609">
    <property type="component" value="Unplaced"/>
</dbReference>
<feature type="region of interest" description="Disordered" evidence="1">
    <location>
        <begin position="1"/>
        <end position="39"/>
    </location>
</feature>
<dbReference type="Gene3D" id="3.40.30.10">
    <property type="entry name" value="Glutaredoxin"/>
    <property type="match status" value="1"/>
</dbReference>
<evidence type="ECO:0000256" key="1">
    <source>
        <dbReference type="SAM" id="MobiDB-lite"/>
    </source>
</evidence>
<feature type="compositionally biased region" description="Polar residues" evidence="1">
    <location>
        <begin position="16"/>
        <end position="27"/>
    </location>
</feature>
<sequence>MGCATSKQKRCPHCRNSMTQRSNSLHAHQSLPPRQPDSHHVVAFSSSTLGSLKLENIHFDNKIYTAVDVDEPLYPQNNAIKNGASMGLIEAKTWSNMINDKIPKIAPKTPIMTPPGEPETINVWEVMEGLDDNSPFRPTCRPRSFSFDVSSNPICVSLEQGNSNLKETNDTFTSYKPFWLQETDLDPDMISSFRKSLEELPQEEEDPFHLRPPEDESSGKHKVVVYFTSLRGIRKTYEDCCDVRMILRSMGARVDERDVSMDSGFKQELKELLGEGFNGGRLPRVFVGETYIGGAEEIRRLHEDGELEKVLEGCEKMEEGGGGVGGESGVSGGGGGCCEGCGEVRFVPCERCSGSCKIYYEEGEEEEEEEGGFQRCPDCNENGLIRCPICCC</sequence>
<dbReference type="PANTHER" id="PTHR45669">
    <property type="entry name" value="GLUTAREDOXIN DOMAIN-CONTAINING CYSTEINE-RICH PROTEIN CG12206-RELATED"/>
    <property type="match status" value="1"/>
</dbReference>
<accession>A0A6J1FGY7</accession>
<keyword evidence="3" id="KW-1185">Reference proteome</keyword>
<dbReference type="GeneID" id="111445308"/>
<dbReference type="AlphaFoldDB" id="A0A6J1FGY7"/>
<dbReference type="PANTHER" id="PTHR45669:SF30">
    <property type="entry name" value="OS04G0641300 PROTEIN"/>
    <property type="match status" value="1"/>
</dbReference>
<evidence type="ECO:0000313" key="3">
    <source>
        <dbReference type="Proteomes" id="UP000504609"/>
    </source>
</evidence>
<organism evidence="3 4">
    <name type="scientific">Cucurbita moschata</name>
    <name type="common">Winter crookneck squash</name>
    <name type="synonym">Cucurbita pepo var. moschata</name>
    <dbReference type="NCBI Taxonomy" id="3662"/>
    <lineage>
        <taxon>Eukaryota</taxon>
        <taxon>Viridiplantae</taxon>
        <taxon>Streptophyta</taxon>
        <taxon>Embryophyta</taxon>
        <taxon>Tracheophyta</taxon>
        <taxon>Spermatophyta</taxon>
        <taxon>Magnoliopsida</taxon>
        <taxon>eudicotyledons</taxon>
        <taxon>Gunneridae</taxon>
        <taxon>Pentapetalae</taxon>
        <taxon>rosids</taxon>
        <taxon>fabids</taxon>
        <taxon>Cucurbitales</taxon>
        <taxon>Cucurbitaceae</taxon>
        <taxon>Cucurbiteae</taxon>
        <taxon>Cucurbita</taxon>
    </lineage>
</organism>
<dbReference type="SUPFAM" id="SSF52833">
    <property type="entry name" value="Thioredoxin-like"/>
    <property type="match status" value="1"/>
</dbReference>
<dbReference type="FunFam" id="3.40.30.10:FF:000273">
    <property type="entry name" value="Glutaredoxin family protein"/>
    <property type="match status" value="1"/>
</dbReference>
<dbReference type="InterPro" id="IPR002109">
    <property type="entry name" value="Glutaredoxin"/>
</dbReference>
<protein>
    <submittedName>
        <fullName evidence="4">Uncharacterized protein At3g28850-like</fullName>
    </submittedName>
</protein>